<sequence>MLKEQSILKILNVKNFLVGLKRMNDLDLPFEEGTEFLSIVGSVIDIEHCLGTKRQLKFQNFSGVFCIRKKILLRFLERKMAEKKVEVLEGEIG</sequence>
<protein>
    <submittedName>
        <fullName evidence="1">Uncharacterized protein</fullName>
    </submittedName>
</protein>
<name>A0ABD0UZT4_DENTH</name>
<organism evidence="1 2">
    <name type="scientific">Dendrobium thyrsiflorum</name>
    <name type="common">Pinecone-like raceme dendrobium</name>
    <name type="synonym">Orchid</name>
    <dbReference type="NCBI Taxonomy" id="117978"/>
    <lineage>
        <taxon>Eukaryota</taxon>
        <taxon>Viridiplantae</taxon>
        <taxon>Streptophyta</taxon>
        <taxon>Embryophyta</taxon>
        <taxon>Tracheophyta</taxon>
        <taxon>Spermatophyta</taxon>
        <taxon>Magnoliopsida</taxon>
        <taxon>Liliopsida</taxon>
        <taxon>Asparagales</taxon>
        <taxon>Orchidaceae</taxon>
        <taxon>Epidendroideae</taxon>
        <taxon>Malaxideae</taxon>
        <taxon>Dendrobiinae</taxon>
        <taxon>Dendrobium</taxon>
    </lineage>
</organism>
<evidence type="ECO:0000313" key="1">
    <source>
        <dbReference type="EMBL" id="KAL0918295.1"/>
    </source>
</evidence>
<dbReference type="AlphaFoldDB" id="A0ABD0UZT4"/>
<dbReference type="EMBL" id="JANQDX010000009">
    <property type="protein sequence ID" value="KAL0918295.1"/>
    <property type="molecule type" value="Genomic_DNA"/>
</dbReference>
<dbReference type="Proteomes" id="UP001552299">
    <property type="component" value="Unassembled WGS sequence"/>
</dbReference>
<comment type="caution">
    <text evidence="1">The sequence shown here is derived from an EMBL/GenBank/DDBJ whole genome shotgun (WGS) entry which is preliminary data.</text>
</comment>
<keyword evidence="2" id="KW-1185">Reference proteome</keyword>
<proteinExistence type="predicted"/>
<evidence type="ECO:0000313" key="2">
    <source>
        <dbReference type="Proteomes" id="UP001552299"/>
    </source>
</evidence>
<accession>A0ABD0UZT4</accession>
<gene>
    <name evidence="1" type="ORF">M5K25_010295</name>
</gene>
<reference evidence="1 2" key="1">
    <citation type="journal article" date="2024" name="Plant Biotechnol. J.">
        <title>Dendrobium thyrsiflorum genome and its molecular insights into genes involved in important horticultural traits.</title>
        <authorList>
            <person name="Chen B."/>
            <person name="Wang J.Y."/>
            <person name="Zheng P.J."/>
            <person name="Li K.L."/>
            <person name="Liang Y.M."/>
            <person name="Chen X.F."/>
            <person name="Zhang C."/>
            <person name="Zhao X."/>
            <person name="He X."/>
            <person name="Zhang G.Q."/>
            <person name="Liu Z.J."/>
            <person name="Xu Q."/>
        </authorList>
    </citation>
    <scope>NUCLEOTIDE SEQUENCE [LARGE SCALE GENOMIC DNA]</scope>
    <source>
        <strain evidence="1">GZMU011</strain>
    </source>
</reference>